<feature type="transmembrane region" description="Helical" evidence="9">
    <location>
        <begin position="145"/>
        <end position="169"/>
    </location>
</feature>
<sequence length="276" mass="29015">MDPATLVGIVIAFGALFAMITLEGSYVSSILLPAPMILVFVATIAVGVAGGTIRDAVLAFKALPRAFRGKTTPPTQIIDQVVGLAETARTSGLLSLEQEADNVNDPFLRGALQNIADGTDGDELRILLEDEISTRARADRSAAKFFNSLGGYAPTIGIVGTVVSLTHVLENLDTPDTLGPMIAAAFVATLWGLLSANFLWLPIGSRLKRLADIEVDRMTLLMEGALAVQSGSQPRLLGERLRAMVSDDALGKPAKAAKAGKGAQQNDDDTTLFEAA</sequence>
<keyword evidence="11" id="KW-0966">Cell projection</keyword>
<comment type="caution">
    <text evidence="11">The sequence shown here is derived from an EMBL/GenBank/DDBJ whole genome shotgun (WGS) entry which is preliminary data.</text>
</comment>
<evidence type="ECO:0000313" key="11">
    <source>
        <dbReference type="EMBL" id="KGJ71865.1"/>
    </source>
</evidence>
<dbReference type="AlphaFoldDB" id="A0A099J119"/>
<keyword evidence="4" id="KW-1003">Cell membrane</keyword>
<organism evidence="11 13">
    <name type="scientific">Cryobacterium roopkundense</name>
    <dbReference type="NCBI Taxonomy" id="1001240"/>
    <lineage>
        <taxon>Bacteria</taxon>
        <taxon>Bacillati</taxon>
        <taxon>Actinomycetota</taxon>
        <taxon>Actinomycetes</taxon>
        <taxon>Micrococcales</taxon>
        <taxon>Microbacteriaceae</taxon>
        <taxon>Cryobacterium</taxon>
    </lineage>
</organism>
<dbReference type="Proteomes" id="UP000561726">
    <property type="component" value="Unassembled WGS sequence"/>
</dbReference>
<keyword evidence="6 9" id="KW-1133">Transmembrane helix</keyword>
<evidence type="ECO:0000256" key="7">
    <source>
        <dbReference type="ARBA" id="ARBA00023136"/>
    </source>
</evidence>
<dbReference type="InterPro" id="IPR047055">
    <property type="entry name" value="MotA-like"/>
</dbReference>
<name>A0A099J119_9MICO</name>
<dbReference type="OrthoDB" id="9806929at2"/>
<feature type="transmembrane region" description="Helical" evidence="9">
    <location>
        <begin position="7"/>
        <end position="31"/>
    </location>
</feature>
<feature type="transmembrane region" description="Helical" evidence="9">
    <location>
        <begin position="181"/>
        <end position="201"/>
    </location>
</feature>
<evidence type="ECO:0000313" key="13">
    <source>
        <dbReference type="Proteomes" id="UP000029864"/>
    </source>
</evidence>
<dbReference type="GO" id="GO:0005886">
    <property type="term" value="C:plasma membrane"/>
    <property type="evidence" value="ECO:0007669"/>
    <property type="project" value="UniProtKB-SubCell"/>
</dbReference>
<dbReference type="Proteomes" id="UP000029864">
    <property type="component" value="Unassembled WGS sequence"/>
</dbReference>
<evidence type="ECO:0000256" key="6">
    <source>
        <dbReference type="ARBA" id="ARBA00022989"/>
    </source>
</evidence>
<evidence type="ECO:0000313" key="14">
    <source>
        <dbReference type="Proteomes" id="UP000561726"/>
    </source>
</evidence>
<evidence type="ECO:0000256" key="8">
    <source>
        <dbReference type="SAM" id="MobiDB-lite"/>
    </source>
</evidence>
<reference evidence="12 14" key="2">
    <citation type="submission" date="2020-08" db="EMBL/GenBank/DDBJ databases">
        <title>Sequencing the genomes of 1000 actinobacteria strains.</title>
        <authorList>
            <person name="Klenk H.-P."/>
        </authorList>
    </citation>
    <scope>NUCLEOTIDE SEQUENCE [LARGE SCALE GENOMIC DNA]</scope>
    <source>
        <strain evidence="12 14">DSM 21065</strain>
    </source>
</reference>
<evidence type="ECO:0000256" key="1">
    <source>
        <dbReference type="ARBA" id="ARBA00004651"/>
    </source>
</evidence>
<feature type="region of interest" description="Disordered" evidence="8">
    <location>
        <begin position="254"/>
        <end position="276"/>
    </location>
</feature>
<dbReference type="PROSITE" id="PS01307">
    <property type="entry name" value="MOTA"/>
    <property type="match status" value="1"/>
</dbReference>
<dbReference type="EMBL" id="JACHBQ010000001">
    <property type="protein sequence ID" value="MBB5640830.1"/>
    <property type="molecule type" value="Genomic_DNA"/>
</dbReference>
<keyword evidence="7 9" id="KW-0472">Membrane</keyword>
<dbReference type="GO" id="GO:0006935">
    <property type="term" value="P:chemotaxis"/>
    <property type="evidence" value="ECO:0007669"/>
    <property type="project" value="InterPro"/>
</dbReference>
<dbReference type="EMBL" id="JPXF01000122">
    <property type="protein sequence ID" value="KGJ71865.1"/>
    <property type="molecule type" value="Genomic_DNA"/>
</dbReference>
<evidence type="ECO:0000313" key="12">
    <source>
        <dbReference type="EMBL" id="MBB5640830.1"/>
    </source>
</evidence>
<keyword evidence="11" id="KW-0282">Flagellum</keyword>
<feature type="domain" description="MotA/TolQ/ExbB proton channel" evidence="10">
    <location>
        <begin position="100"/>
        <end position="218"/>
    </location>
</feature>
<dbReference type="STRING" id="1001240.GY21_19305"/>
<dbReference type="Pfam" id="PF01618">
    <property type="entry name" value="MotA_ExbB"/>
    <property type="match status" value="1"/>
</dbReference>
<evidence type="ECO:0000256" key="4">
    <source>
        <dbReference type="ARBA" id="ARBA00022475"/>
    </source>
</evidence>
<proteinExistence type="inferred from homology"/>
<keyword evidence="13" id="KW-1185">Reference proteome</keyword>
<comment type="similarity">
    <text evidence="2">Belongs to the MotA family.</text>
</comment>
<evidence type="ECO:0000256" key="9">
    <source>
        <dbReference type="SAM" id="Phobius"/>
    </source>
</evidence>
<evidence type="ECO:0000256" key="5">
    <source>
        <dbReference type="ARBA" id="ARBA00022692"/>
    </source>
</evidence>
<dbReference type="PANTHER" id="PTHR30433:SF3">
    <property type="entry name" value="MOTILITY PROTEIN A"/>
    <property type="match status" value="1"/>
</dbReference>
<dbReference type="eggNOG" id="COG1291">
    <property type="taxonomic scope" value="Bacteria"/>
</dbReference>
<evidence type="ECO:0000256" key="2">
    <source>
        <dbReference type="ARBA" id="ARBA00008038"/>
    </source>
</evidence>
<keyword evidence="11" id="KW-0969">Cilium</keyword>
<evidence type="ECO:0000259" key="10">
    <source>
        <dbReference type="Pfam" id="PF01618"/>
    </source>
</evidence>
<feature type="transmembrane region" description="Helical" evidence="9">
    <location>
        <begin position="37"/>
        <end position="60"/>
    </location>
</feature>
<dbReference type="RefSeq" id="WP_035839904.1">
    <property type="nucleotide sequence ID" value="NZ_JACHBQ010000001.1"/>
</dbReference>
<protein>
    <submittedName>
        <fullName evidence="12">Chemotaxis protein MotA</fullName>
    </submittedName>
    <submittedName>
        <fullName evidence="11">Flagellar motor protein MotA</fullName>
    </submittedName>
</protein>
<dbReference type="InterPro" id="IPR000540">
    <property type="entry name" value="Flag_MotA_CS"/>
</dbReference>
<dbReference type="InterPro" id="IPR002898">
    <property type="entry name" value="MotA_ExbB_proton_chnl"/>
</dbReference>
<keyword evidence="3" id="KW-0813">Transport</keyword>
<reference evidence="11 13" key="1">
    <citation type="submission" date="2014-08" db="EMBL/GenBank/DDBJ databases">
        <authorList>
            <person name="Sisinthy S."/>
        </authorList>
    </citation>
    <scope>NUCLEOTIDE SEQUENCE [LARGE SCALE GENOMIC DNA]</scope>
    <source>
        <strain evidence="11 13">RuG17</strain>
    </source>
</reference>
<gene>
    <name evidence="12" type="ORF">BJ997_001378</name>
    <name evidence="11" type="ORF">GY21_19305</name>
</gene>
<keyword evidence="5 9" id="KW-0812">Transmembrane</keyword>
<dbReference type="PANTHER" id="PTHR30433">
    <property type="entry name" value="CHEMOTAXIS PROTEIN MOTA"/>
    <property type="match status" value="1"/>
</dbReference>
<comment type="subcellular location">
    <subcellularLocation>
        <location evidence="1">Cell membrane</location>
        <topology evidence="1">Multi-pass membrane protein</topology>
    </subcellularLocation>
</comment>
<evidence type="ECO:0000256" key="3">
    <source>
        <dbReference type="ARBA" id="ARBA00022448"/>
    </source>
</evidence>
<feature type="compositionally biased region" description="Low complexity" evidence="8">
    <location>
        <begin position="254"/>
        <end position="263"/>
    </location>
</feature>
<feature type="compositionally biased region" description="Acidic residues" evidence="8">
    <location>
        <begin position="266"/>
        <end position="276"/>
    </location>
</feature>
<dbReference type="GO" id="GO:0071978">
    <property type="term" value="P:bacterial-type flagellum-dependent swarming motility"/>
    <property type="evidence" value="ECO:0007669"/>
    <property type="project" value="InterPro"/>
</dbReference>
<accession>A0A099J119</accession>